<dbReference type="GO" id="GO:0019432">
    <property type="term" value="P:triglyceride biosynthetic process"/>
    <property type="evidence" value="ECO:0007669"/>
    <property type="project" value="TreeGrafter"/>
</dbReference>
<dbReference type="PANTHER" id="PTHR12317">
    <property type="entry name" value="DIACYLGLYCEROL O-ACYLTRANSFERASE"/>
    <property type="match status" value="1"/>
</dbReference>
<dbReference type="PANTHER" id="PTHR12317:SF63">
    <property type="entry name" value="DIACYLGLYCEROL O-ACYLTRANSFERASE 2"/>
    <property type="match status" value="1"/>
</dbReference>
<keyword evidence="10" id="KW-0012">Acyltransferase</keyword>
<keyword evidence="7 11" id="KW-1133">Transmembrane helix</keyword>
<gene>
    <name evidence="12" type="ORF">PGLA2088_LOCUS3113</name>
</gene>
<evidence type="ECO:0000256" key="5">
    <source>
        <dbReference type="ARBA" id="ARBA00022692"/>
    </source>
</evidence>
<name>A0A813I0Y6_POLGL</name>
<comment type="similarity">
    <text evidence="2 11">Belongs to the diacylglycerol acyltransferase family.</text>
</comment>
<reference evidence="12" key="1">
    <citation type="submission" date="2021-02" db="EMBL/GenBank/DDBJ databases">
        <authorList>
            <person name="Dougan E. K."/>
            <person name="Rhodes N."/>
            <person name="Thang M."/>
            <person name="Chan C."/>
        </authorList>
    </citation>
    <scope>NUCLEOTIDE SEQUENCE</scope>
</reference>
<proteinExistence type="inferred from homology"/>
<dbReference type="InterPro" id="IPR007130">
    <property type="entry name" value="DAGAT"/>
</dbReference>
<keyword evidence="4 11" id="KW-0808">Transferase</keyword>
<evidence type="ECO:0000313" key="12">
    <source>
        <dbReference type="EMBL" id="CAE8644503.1"/>
    </source>
</evidence>
<evidence type="ECO:0000256" key="6">
    <source>
        <dbReference type="ARBA" id="ARBA00022824"/>
    </source>
</evidence>
<evidence type="ECO:0000256" key="2">
    <source>
        <dbReference type="ARBA" id="ARBA00005420"/>
    </source>
</evidence>
<evidence type="ECO:0000256" key="10">
    <source>
        <dbReference type="ARBA" id="ARBA00023315"/>
    </source>
</evidence>
<evidence type="ECO:0000256" key="8">
    <source>
        <dbReference type="ARBA" id="ARBA00023098"/>
    </source>
</evidence>
<protein>
    <recommendedName>
        <fullName evidence="11">Acyltransferase</fullName>
        <ecNumber evidence="11">2.3.1.-</ecNumber>
    </recommendedName>
</protein>
<keyword evidence="6 11" id="KW-0256">Endoplasmic reticulum</keyword>
<accession>A0A813I0Y6</accession>
<sequence length="330" mass="36728">MEPSPVPVRVLRYPEPTPLRAALGWVSITLFHAGLFSIPLLCLALPLLVVFCDWRYLLPLAFVAFLSACPHRKWPAFERAWRPILELWCEIFRTTLIYEGHPAGHPSAAAAAGEKAPVVEDFILTVGPHGIIPISGFLIWGASQSHGLHPEYFGGADVALGLPFFRQFLVWSGGVSASKKVVEQLLSSGARSFSVFPGGISEMMATRNDCETLVLKPRKGIIGLAKKHGKAIVPVLTFGTTQHFQRWPPPDVAWVRWLSRRLRIALVVPRGRFWLPIPFYARATVVFGAPIATADKSVEELHEEWVNWFETTYERYKDAAGCAGRELLVL</sequence>
<evidence type="ECO:0000256" key="9">
    <source>
        <dbReference type="ARBA" id="ARBA00023136"/>
    </source>
</evidence>
<dbReference type="SUPFAM" id="SSF69593">
    <property type="entry name" value="Glycerol-3-phosphate (1)-acyltransferase"/>
    <property type="match status" value="1"/>
</dbReference>
<dbReference type="EC" id="2.3.1.-" evidence="11"/>
<evidence type="ECO:0000256" key="7">
    <source>
        <dbReference type="ARBA" id="ARBA00022989"/>
    </source>
</evidence>
<dbReference type="EMBL" id="CAJNNW010002622">
    <property type="protein sequence ID" value="CAE8644503.1"/>
    <property type="molecule type" value="Genomic_DNA"/>
</dbReference>
<dbReference type="Proteomes" id="UP000626109">
    <property type="component" value="Unassembled WGS sequence"/>
</dbReference>
<comment type="subcellular location">
    <subcellularLocation>
        <location evidence="1 11">Endoplasmic reticulum membrane</location>
        <topology evidence="1 11">Multi-pass membrane protein</topology>
    </subcellularLocation>
</comment>
<keyword evidence="9 11" id="KW-0472">Membrane</keyword>
<evidence type="ECO:0000256" key="1">
    <source>
        <dbReference type="ARBA" id="ARBA00004477"/>
    </source>
</evidence>
<evidence type="ECO:0000256" key="4">
    <source>
        <dbReference type="ARBA" id="ARBA00022679"/>
    </source>
</evidence>
<organism evidence="12 13">
    <name type="scientific">Polarella glacialis</name>
    <name type="common">Dinoflagellate</name>
    <dbReference type="NCBI Taxonomy" id="89957"/>
    <lineage>
        <taxon>Eukaryota</taxon>
        <taxon>Sar</taxon>
        <taxon>Alveolata</taxon>
        <taxon>Dinophyceae</taxon>
        <taxon>Suessiales</taxon>
        <taxon>Suessiaceae</taxon>
        <taxon>Polarella</taxon>
    </lineage>
</organism>
<comment type="caution">
    <text evidence="12">The sequence shown here is derived from an EMBL/GenBank/DDBJ whole genome shotgun (WGS) entry which is preliminary data.</text>
</comment>
<dbReference type="GO" id="GO:0004144">
    <property type="term" value="F:diacylglycerol O-acyltransferase activity"/>
    <property type="evidence" value="ECO:0007669"/>
    <property type="project" value="TreeGrafter"/>
</dbReference>
<keyword evidence="3" id="KW-0444">Lipid biosynthesis</keyword>
<evidence type="ECO:0000313" key="13">
    <source>
        <dbReference type="Proteomes" id="UP000626109"/>
    </source>
</evidence>
<dbReference type="GO" id="GO:0005789">
    <property type="term" value="C:endoplasmic reticulum membrane"/>
    <property type="evidence" value="ECO:0007669"/>
    <property type="project" value="UniProtKB-SubCell"/>
</dbReference>
<evidence type="ECO:0000256" key="11">
    <source>
        <dbReference type="RuleBase" id="RU367023"/>
    </source>
</evidence>
<evidence type="ECO:0000256" key="3">
    <source>
        <dbReference type="ARBA" id="ARBA00022516"/>
    </source>
</evidence>
<dbReference type="Pfam" id="PF03982">
    <property type="entry name" value="DAGAT"/>
    <property type="match status" value="1"/>
</dbReference>
<keyword evidence="5 11" id="KW-0812">Transmembrane</keyword>
<feature type="transmembrane region" description="Helical" evidence="11">
    <location>
        <begin position="21"/>
        <end position="48"/>
    </location>
</feature>
<keyword evidence="8" id="KW-0443">Lipid metabolism</keyword>
<dbReference type="AlphaFoldDB" id="A0A813I0Y6"/>
<comment type="caution">
    <text evidence="11">Lacks conserved residue(s) required for the propagation of feature annotation.</text>
</comment>